<feature type="region of interest" description="Disordered" evidence="6">
    <location>
        <begin position="950"/>
        <end position="976"/>
    </location>
</feature>
<dbReference type="PANTHER" id="PTHR19860">
    <property type="entry name" value="DDB1- AND CUL4-ASSOCIATED FACTOR 12-RELATED"/>
    <property type="match status" value="1"/>
</dbReference>
<feature type="coiled-coil region" evidence="5">
    <location>
        <begin position="1138"/>
        <end position="1165"/>
    </location>
</feature>
<evidence type="ECO:0000256" key="4">
    <source>
        <dbReference type="ARBA" id="ARBA00022801"/>
    </source>
</evidence>
<feature type="compositionally biased region" description="Basic and acidic residues" evidence="6">
    <location>
        <begin position="1501"/>
        <end position="1521"/>
    </location>
</feature>
<feature type="compositionally biased region" description="Low complexity" evidence="6">
    <location>
        <begin position="608"/>
        <end position="619"/>
    </location>
</feature>
<feature type="compositionally biased region" description="Polar residues" evidence="6">
    <location>
        <begin position="220"/>
        <end position="247"/>
    </location>
</feature>
<keyword evidence="9" id="KW-1185">Reference proteome</keyword>
<evidence type="ECO:0000313" key="8">
    <source>
        <dbReference type="EMBL" id="KAK1931511.1"/>
    </source>
</evidence>
<reference evidence="8" key="1">
    <citation type="submission" date="2023-08" db="EMBL/GenBank/DDBJ databases">
        <title>Reference Genome Resource for the Citrus Pathogen Phytophthora citrophthora.</title>
        <authorList>
            <person name="Moller H."/>
            <person name="Coetzee B."/>
            <person name="Rose L.J."/>
            <person name="Van Niekerk J.M."/>
        </authorList>
    </citation>
    <scope>NUCLEOTIDE SEQUENCE</scope>
    <source>
        <strain evidence="8">STE-U-9442</strain>
    </source>
</reference>
<feature type="compositionally biased region" description="Basic and acidic residues" evidence="6">
    <location>
        <begin position="171"/>
        <end position="192"/>
    </location>
</feature>
<dbReference type="InterPro" id="IPR008580">
    <property type="entry name" value="PPPDE_dom"/>
</dbReference>
<dbReference type="GO" id="GO:0006508">
    <property type="term" value="P:proteolysis"/>
    <property type="evidence" value="ECO:0007669"/>
    <property type="project" value="UniProtKB-KW"/>
</dbReference>
<feature type="region of interest" description="Disordered" evidence="6">
    <location>
        <begin position="121"/>
        <end position="250"/>
    </location>
</feature>
<comment type="caution">
    <text evidence="8">The sequence shown here is derived from an EMBL/GenBank/DDBJ whole genome shotgun (WGS) entry which is preliminary data.</text>
</comment>
<comment type="similarity">
    <text evidence="1">Belongs to the DeSI family.</text>
</comment>
<dbReference type="InterPro" id="IPR042266">
    <property type="entry name" value="PPPDE_sf"/>
</dbReference>
<dbReference type="Pfam" id="PF05903">
    <property type="entry name" value="Peptidase_C97"/>
    <property type="match status" value="1"/>
</dbReference>
<feature type="region of interest" description="Disordered" evidence="6">
    <location>
        <begin position="1364"/>
        <end position="1386"/>
    </location>
</feature>
<feature type="compositionally biased region" description="Polar residues" evidence="6">
    <location>
        <begin position="126"/>
        <end position="138"/>
    </location>
</feature>
<name>A0AAD9G4B1_9STRA</name>
<dbReference type="SUPFAM" id="SSF52540">
    <property type="entry name" value="P-loop containing nucleoside triphosphate hydrolases"/>
    <property type="match status" value="1"/>
</dbReference>
<evidence type="ECO:0000256" key="6">
    <source>
        <dbReference type="SAM" id="MobiDB-lite"/>
    </source>
</evidence>
<sequence length="1606" mass="179442">MAPLGLGIFHSGVEVAGEEFSYASGAGVFSSSPKQAPGAKFRESIDMGFFEGSFQEAHRLAYSLSSDFEGDTYNLFTKNCNTYADALCQLLLGKPIPAYVNRAAYLGSFLSCLMPADMTDQAPVGDSSTPQRITNGTPRRSDFIYTPFAGSGQTVGGTTDSSSSAESSTLADRREKVRLAALRRMEHIETRQTMRKAPSPSKKGSGLGGSRAVSSAGRSENGSTSFDDDTGVSSTPPRVESTIVSRETATHHAFARSRKEDFIYAPTSHYLHILNDHCQWDHEARSAVLVVVGQPGDGKSALLANWAEERRRSTKGERELIYEHYCGCSYDSVKLSLFLFRFMSQLKISYSLRDFELPREHEEEKLKFSFSRCLEAAVGKDSTGPTSKRKRIILVLDGIDCIRTEDGGDSLSWLPNTFPAGVRIVVSATQTDGSGKSHLHRSQNTVRQPAVYDNDGDLIYNTILPPREKESHTIRELRRRNAAFMVVEPLDEASCLAVLEMYEQKFAREIDLQDKQLITAARGSSSPLYVRLLLNGLELFDPSESSQRRHWLEQACDTNQLNVVYELLMKQWNTILLKDLFTELDQRTFLLEIANDRTGLDGKEVAGSSNNNGVSSKINAPSTPADQGNIESLQVTIEQRALLIRHTLSLLAVCRYGLSENDFVRLLGDSIPRSVCQQLLLLLRPHLMAIRRFDCGPVSASHSHVIASNGTVTKGSGSQENGGDAVVLYDLSHNQLRLLTRYGFLGEDQLRNCYYRELAVYFEGMEPCQRRVDELPVQLERCSMWSVLQNALVNMKMFQLWWSERNRQEFFFYWMVLSSNCSMHDPVDDFVRSLDEYIAQESPSAEQLLSIFLTITDFLRAWQKVDESRVVNLLLNRPKPPQLQEFLTSLGSFSTSSLSESEAERVQKEIDALGAHQDDGYYVRRWLWTQFPLIGTAFESRVFRSGRNDLAAGSRDESTSSDSSDQSSQTLKKGAAATKKTLYSPVGVVLPKGIVKPKKLKVPVKRRLLHKSSPSPGPESATDNEMGALEFLSAENSEGSLGSVSKLESQLMELRMKYDRVKFAAREKSDALRLLDSRVMDVKAEVTAAGKNASHIDDLLESIRNVNDEASLGRQRSEYYKLILRHCELNPARDPNTIETAEATVAKLKREIVELQQKAQVVSYEKRLASLDVPKLVQVTQDKASIHQEALARLRWRQELDRRLYYASLSAKDAGQILKPNTFGSPPKKKSVLSPDISLDAVAATRASVSFAADGESQTAPVDPNFFRAKDKLIHMKETSLARHKYTENLQLYVGSAYKDDGILGALRQVGINKPEEALLCWQNQLEHSVQLEEEEKQAEQRVLEYRDKLELLQTQFVNLKLSGSSSGTVEGSQEDDAANANGDDDAAASKASVNVKMMEKQLAEANIVKQKKKERAARLRSLQERLQLGLLHIAQLLGVTSVQQLSALELVDSIEKVVRVVLGEEAHLQAVPSPNFRHRNSTRTVNFTGQPDASGLPSDTRSDDDKVRYNIRVSRTEKRQMNPYVDTELDEDEHEVECYDEEEDELDDAGNNTDGSDSDRSPTRARKLPTATNDSNTVKKRRDIKNRSKLELEKKKAALKKKPKD</sequence>
<keyword evidence="3" id="KW-0677">Repeat</keyword>
<dbReference type="GO" id="GO:0008233">
    <property type="term" value="F:peptidase activity"/>
    <property type="evidence" value="ECO:0007669"/>
    <property type="project" value="UniProtKB-KW"/>
</dbReference>
<feature type="compositionally biased region" description="Polar residues" evidence="6">
    <location>
        <begin position="1483"/>
        <end position="1492"/>
    </location>
</feature>
<dbReference type="SMART" id="SM01179">
    <property type="entry name" value="DUF862"/>
    <property type="match status" value="1"/>
</dbReference>
<feature type="compositionally biased region" description="Low complexity" evidence="6">
    <location>
        <begin position="198"/>
        <end position="219"/>
    </location>
</feature>
<feature type="region of interest" description="Disordered" evidence="6">
    <location>
        <begin position="1474"/>
        <end position="1606"/>
    </location>
</feature>
<dbReference type="PROSITE" id="PS51858">
    <property type="entry name" value="PPPDE"/>
    <property type="match status" value="1"/>
</dbReference>
<evidence type="ECO:0000256" key="5">
    <source>
        <dbReference type="SAM" id="Coils"/>
    </source>
</evidence>
<keyword evidence="5" id="KW-0175">Coiled coil</keyword>
<dbReference type="Proteomes" id="UP001259832">
    <property type="component" value="Unassembled WGS sequence"/>
</dbReference>
<feature type="region of interest" description="Disordered" evidence="6">
    <location>
        <begin position="602"/>
        <end position="625"/>
    </location>
</feature>
<organism evidence="8 9">
    <name type="scientific">Phytophthora citrophthora</name>
    <dbReference type="NCBI Taxonomy" id="4793"/>
    <lineage>
        <taxon>Eukaryota</taxon>
        <taxon>Sar</taxon>
        <taxon>Stramenopiles</taxon>
        <taxon>Oomycota</taxon>
        <taxon>Peronosporomycetes</taxon>
        <taxon>Peronosporales</taxon>
        <taxon>Peronosporaceae</taxon>
        <taxon>Phytophthora</taxon>
    </lineage>
</organism>
<feature type="compositionally biased region" description="Acidic residues" evidence="6">
    <location>
        <begin position="1528"/>
        <end position="1549"/>
    </location>
</feature>
<feature type="compositionally biased region" description="Low complexity" evidence="6">
    <location>
        <begin position="960"/>
        <end position="976"/>
    </location>
</feature>
<evidence type="ECO:0000256" key="1">
    <source>
        <dbReference type="ARBA" id="ARBA00008140"/>
    </source>
</evidence>
<accession>A0AAD9G4B1</accession>
<dbReference type="Gene3D" id="3.90.1720.30">
    <property type="entry name" value="PPPDE domains"/>
    <property type="match status" value="1"/>
</dbReference>
<keyword evidence="2" id="KW-0645">Protease</keyword>
<proteinExistence type="inferred from homology"/>
<feature type="domain" description="PPPDE" evidence="7">
    <location>
        <begin position="1"/>
        <end position="118"/>
    </location>
</feature>
<protein>
    <submittedName>
        <fullName evidence="8">DeSI-like protein</fullName>
    </submittedName>
</protein>
<dbReference type="EMBL" id="JASMQC010000033">
    <property type="protein sequence ID" value="KAK1931511.1"/>
    <property type="molecule type" value="Genomic_DNA"/>
</dbReference>
<dbReference type="InterPro" id="IPR051191">
    <property type="entry name" value="DCAF12"/>
</dbReference>
<dbReference type="Gene3D" id="3.40.50.300">
    <property type="entry name" value="P-loop containing nucleotide triphosphate hydrolases"/>
    <property type="match status" value="1"/>
</dbReference>
<evidence type="ECO:0000313" key="9">
    <source>
        <dbReference type="Proteomes" id="UP001259832"/>
    </source>
</evidence>
<dbReference type="PANTHER" id="PTHR19860:SF40">
    <property type="entry name" value="WD40 REPEAT-CONTAINING PROTEIN"/>
    <property type="match status" value="1"/>
</dbReference>
<dbReference type="InterPro" id="IPR027417">
    <property type="entry name" value="P-loop_NTPase"/>
</dbReference>
<evidence type="ECO:0000259" key="7">
    <source>
        <dbReference type="PROSITE" id="PS51858"/>
    </source>
</evidence>
<feature type="compositionally biased region" description="Acidic residues" evidence="6">
    <location>
        <begin position="1373"/>
        <end position="1386"/>
    </location>
</feature>
<keyword evidence="4" id="KW-0378">Hydrolase</keyword>
<feature type="compositionally biased region" description="Basic and acidic residues" evidence="6">
    <location>
        <begin position="1586"/>
        <end position="1597"/>
    </location>
</feature>
<evidence type="ECO:0000256" key="3">
    <source>
        <dbReference type="ARBA" id="ARBA00022737"/>
    </source>
</evidence>
<evidence type="ECO:0000256" key="2">
    <source>
        <dbReference type="ARBA" id="ARBA00022670"/>
    </source>
</evidence>
<feature type="coiled-coil region" evidence="5">
    <location>
        <begin position="1329"/>
        <end position="1356"/>
    </location>
</feature>
<gene>
    <name evidence="8" type="ORF">P3T76_012840</name>
</gene>